<dbReference type="InterPro" id="IPR016161">
    <property type="entry name" value="Ald_DH/histidinol_DH"/>
</dbReference>
<dbReference type="PANTHER" id="PTHR11699">
    <property type="entry name" value="ALDEHYDE DEHYDROGENASE-RELATED"/>
    <property type="match status" value="1"/>
</dbReference>
<organism evidence="6 7">
    <name type="scientific">Pseudomonas putida (strain GB-1)</name>
    <dbReference type="NCBI Taxonomy" id="76869"/>
    <lineage>
        <taxon>Bacteria</taxon>
        <taxon>Pseudomonadati</taxon>
        <taxon>Pseudomonadota</taxon>
        <taxon>Gammaproteobacteria</taxon>
        <taxon>Pseudomonadales</taxon>
        <taxon>Pseudomonadaceae</taxon>
        <taxon>Pseudomonas</taxon>
    </lineage>
</organism>
<accession>B0KJD3</accession>
<dbReference type="CDD" id="cd07112">
    <property type="entry name" value="ALDH_GABALDH-PuuC"/>
    <property type="match status" value="1"/>
</dbReference>
<dbReference type="Gene3D" id="3.40.605.10">
    <property type="entry name" value="Aldehyde Dehydrogenase, Chain A, domain 1"/>
    <property type="match status" value="1"/>
</dbReference>
<protein>
    <submittedName>
        <fullName evidence="6">Aldehyde Dehydrogenase</fullName>
    </submittedName>
</protein>
<evidence type="ECO:0000313" key="6">
    <source>
        <dbReference type="EMBL" id="ABY97772.1"/>
    </source>
</evidence>
<dbReference type="PROSITE" id="PS00070">
    <property type="entry name" value="ALDEHYDE_DEHYDR_CYS"/>
    <property type="match status" value="1"/>
</dbReference>
<keyword evidence="2 4" id="KW-0560">Oxidoreductase</keyword>
<dbReference type="InterPro" id="IPR016162">
    <property type="entry name" value="Ald_DH_N"/>
</dbReference>
<dbReference type="InterPro" id="IPR029510">
    <property type="entry name" value="Ald_DH_CS_GLU"/>
</dbReference>
<dbReference type="EMBL" id="CP000926">
    <property type="protein sequence ID" value="ABY97772.1"/>
    <property type="molecule type" value="Genomic_DNA"/>
</dbReference>
<evidence type="ECO:0000256" key="1">
    <source>
        <dbReference type="ARBA" id="ARBA00009986"/>
    </source>
</evidence>
<dbReference type="FunFam" id="3.40.309.10:FF:000012">
    <property type="entry name" value="Betaine aldehyde dehydrogenase"/>
    <property type="match status" value="1"/>
</dbReference>
<dbReference type="InterPro" id="IPR015590">
    <property type="entry name" value="Aldehyde_DH_dom"/>
</dbReference>
<dbReference type="KEGG" id="ppg:PputGB1_1869"/>
<dbReference type="InterPro" id="IPR016160">
    <property type="entry name" value="Ald_DH_CS_CYS"/>
</dbReference>
<dbReference type="GO" id="GO:0004030">
    <property type="term" value="F:aldehyde dehydrogenase [NAD(P)+] activity"/>
    <property type="evidence" value="ECO:0007669"/>
    <property type="project" value="UniProtKB-ARBA"/>
</dbReference>
<evidence type="ECO:0000259" key="5">
    <source>
        <dbReference type="Pfam" id="PF00171"/>
    </source>
</evidence>
<dbReference type="Gene3D" id="3.40.309.10">
    <property type="entry name" value="Aldehyde Dehydrogenase, Chain A, domain 2"/>
    <property type="match status" value="1"/>
</dbReference>
<dbReference type="FunFam" id="3.40.605.10:FF:000001">
    <property type="entry name" value="Aldehyde dehydrogenase 1"/>
    <property type="match status" value="1"/>
</dbReference>
<feature type="active site" evidence="3">
    <location>
        <position position="267"/>
    </location>
</feature>
<dbReference type="eggNOG" id="COG1012">
    <property type="taxonomic scope" value="Bacteria"/>
</dbReference>
<dbReference type="Pfam" id="PF00171">
    <property type="entry name" value="Aldedh"/>
    <property type="match status" value="1"/>
</dbReference>
<feature type="domain" description="Aldehyde dehydrogenase" evidence="5">
    <location>
        <begin position="33"/>
        <end position="491"/>
    </location>
</feature>
<sequence>MPQLRDAVYWRGRSTDLVVEARAFIAGAYVGASEGETFAVCSPIDGRELAQVALCRGTDVERAVAAARGAFERGGWADLVPRQRKAVLLRWAALMREHAEELALLETLDTGKPIADTTAVDIPSSIYCLEWFAELVDKVTGEVPACDPQFLGTVTREPVGVVAAIVPWNYPLLMATWKFAPALAAGNSLILKPSEKSPLSALRIAGLARAAGIPEGVFNVVPGDGETGRLLSLHPQIDCLAFTGSGAVGRQISRNAADSNLKRVWLELGGKSANIVMADCPDLRRAAEAAAAAVFSNMGQVCSAGSRLLVQRPIAGAFIAELLEAARAYLPGDPLDPTSVTGSLIDEAQYQRVRQYIELGKREARLLLGGEDCAAVPGGHYLQPTIFATDATSRIAREEVFGPVLSVIEFDGLDDAIAVANASEYGLAAAFWSADLGAIRRASRRLRAGTVWVNCYDELLDMNFPFGGFKESGNGRDNSVHALDKYSELKSTIIRC</sequence>
<dbReference type="Proteomes" id="UP000002157">
    <property type="component" value="Chromosome"/>
</dbReference>
<proteinExistence type="inferred from homology"/>
<evidence type="ECO:0000313" key="7">
    <source>
        <dbReference type="Proteomes" id="UP000002157"/>
    </source>
</evidence>
<evidence type="ECO:0000256" key="2">
    <source>
        <dbReference type="ARBA" id="ARBA00023002"/>
    </source>
</evidence>
<comment type="similarity">
    <text evidence="1 4">Belongs to the aldehyde dehydrogenase family.</text>
</comment>
<dbReference type="AlphaFoldDB" id="B0KJD3"/>
<evidence type="ECO:0000256" key="4">
    <source>
        <dbReference type="RuleBase" id="RU003345"/>
    </source>
</evidence>
<dbReference type="InterPro" id="IPR016163">
    <property type="entry name" value="Ald_DH_C"/>
</dbReference>
<dbReference type="HOGENOM" id="CLU_005391_0_2_6"/>
<dbReference type="SUPFAM" id="SSF53720">
    <property type="entry name" value="ALDH-like"/>
    <property type="match status" value="1"/>
</dbReference>
<name>B0KJD3_PSEPG</name>
<dbReference type="RefSeq" id="WP_012271529.1">
    <property type="nucleotide sequence ID" value="NC_010322.1"/>
</dbReference>
<gene>
    <name evidence="6" type="ordered locus">PputGB1_1869</name>
</gene>
<reference evidence="6 7" key="1">
    <citation type="submission" date="2008-01" db="EMBL/GenBank/DDBJ databases">
        <title>Complete sequence of Pseudomonas putida GB-1.</title>
        <authorList>
            <consortium name="US DOE Joint Genome Institute"/>
            <person name="Copeland A."/>
            <person name="Lucas S."/>
            <person name="Lapidus A."/>
            <person name="Barry K."/>
            <person name="Glavina del Rio T."/>
            <person name="Dalin E."/>
            <person name="Tice H."/>
            <person name="Pitluck S."/>
            <person name="Bruce D."/>
            <person name="Goodwin L."/>
            <person name="Chertkov O."/>
            <person name="Brettin T."/>
            <person name="Detter J.C."/>
            <person name="Han C."/>
            <person name="Kuske C.R."/>
            <person name="Schmutz J."/>
            <person name="Larimer F."/>
            <person name="Land M."/>
            <person name="Hauser L."/>
            <person name="Kyrpides N."/>
            <person name="Kim E."/>
            <person name="McCarthy J.K."/>
            <person name="Richardson P."/>
        </authorList>
    </citation>
    <scope>NUCLEOTIDE SEQUENCE [LARGE SCALE GENOMIC DNA]</scope>
    <source>
        <strain evidence="6 7">GB-1</strain>
    </source>
</reference>
<evidence type="ECO:0000256" key="3">
    <source>
        <dbReference type="PROSITE-ProRule" id="PRU10007"/>
    </source>
</evidence>
<dbReference type="PROSITE" id="PS00687">
    <property type="entry name" value="ALDEHYDE_DEHYDR_GLU"/>
    <property type="match status" value="1"/>
</dbReference>